<name>A0AAV0MX10_9ROSI</name>
<keyword evidence="2" id="KW-0677">Repeat</keyword>
<feature type="repeat" description="PPR" evidence="3">
    <location>
        <begin position="356"/>
        <end position="390"/>
    </location>
</feature>
<evidence type="ECO:0000313" key="6">
    <source>
        <dbReference type="Proteomes" id="UP001154282"/>
    </source>
</evidence>
<keyword evidence="6" id="KW-1185">Reference proteome</keyword>
<feature type="repeat" description="PPR" evidence="3">
    <location>
        <begin position="180"/>
        <end position="214"/>
    </location>
</feature>
<dbReference type="Pfam" id="PF13041">
    <property type="entry name" value="PPR_2"/>
    <property type="match status" value="2"/>
</dbReference>
<dbReference type="NCBIfam" id="TIGR00756">
    <property type="entry name" value="PPR"/>
    <property type="match status" value="7"/>
</dbReference>
<evidence type="ECO:0000256" key="1">
    <source>
        <dbReference type="ARBA" id="ARBA00007626"/>
    </source>
</evidence>
<feature type="repeat" description="PPR" evidence="3">
    <location>
        <begin position="391"/>
        <end position="425"/>
    </location>
</feature>
<dbReference type="Pfam" id="PF17177">
    <property type="entry name" value="PPR_long"/>
    <property type="match status" value="1"/>
</dbReference>
<evidence type="ECO:0000256" key="3">
    <source>
        <dbReference type="PROSITE-ProRule" id="PRU00708"/>
    </source>
</evidence>
<feature type="repeat" description="PPR" evidence="3">
    <location>
        <begin position="250"/>
        <end position="284"/>
    </location>
</feature>
<dbReference type="PANTHER" id="PTHR47941">
    <property type="entry name" value="PENTATRICOPEPTIDE REPEAT-CONTAINING PROTEIN 3, MITOCHONDRIAL"/>
    <property type="match status" value="1"/>
</dbReference>
<dbReference type="AlphaFoldDB" id="A0AAV0MX10"/>
<dbReference type="InterPro" id="IPR002885">
    <property type="entry name" value="PPR_rpt"/>
</dbReference>
<feature type="repeat" description="PPR" evidence="3">
    <location>
        <begin position="320"/>
        <end position="355"/>
    </location>
</feature>
<evidence type="ECO:0000256" key="2">
    <source>
        <dbReference type="ARBA" id="ARBA00022737"/>
    </source>
</evidence>
<dbReference type="Proteomes" id="UP001154282">
    <property type="component" value="Unassembled WGS sequence"/>
</dbReference>
<dbReference type="InterPro" id="IPR011990">
    <property type="entry name" value="TPR-like_helical_dom_sf"/>
</dbReference>
<feature type="domain" description="PROP1-like PPR" evidence="4">
    <location>
        <begin position="339"/>
        <end position="445"/>
    </location>
</feature>
<dbReference type="Pfam" id="PF01535">
    <property type="entry name" value="PPR"/>
    <property type="match status" value="2"/>
</dbReference>
<dbReference type="SUPFAM" id="SSF81901">
    <property type="entry name" value="HCP-like"/>
    <property type="match status" value="1"/>
</dbReference>
<feature type="repeat" description="PPR" evidence="3">
    <location>
        <begin position="215"/>
        <end position="249"/>
    </location>
</feature>
<evidence type="ECO:0000259" key="4">
    <source>
        <dbReference type="Pfam" id="PF17177"/>
    </source>
</evidence>
<organism evidence="5 6">
    <name type="scientific">Linum tenue</name>
    <dbReference type="NCBI Taxonomy" id="586396"/>
    <lineage>
        <taxon>Eukaryota</taxon>
        <taxon>Viridiplantae</taxon>
        <taxon>Streptophyta</taxon>
        <taxon>Embryophyta</taxon>
        <taxon>Tracheophyta</taxon>
        <taxon>Spermatophyta</taxon>
        <taxon>Magnoliopsida</taxon>
        <taxon>eudicotyledons</taxon>
        <taxon>Gunneridae</taxon>
        <taxon>Pentapetalae</taxon>
        <taxon>rosids</taxon>
        <taxon>fabids</taxon>
        <taxon>Malpighiales</taxon>
        <taxon>Linaceae</taxon>
        <taxon>Linum</taxon>
    </lineage>
</organism>
<reference evidence="5" key="1">
    <citation type="submission" date="2022-08" db="EMBL/GenBank/DDBJ databases">
        <authorList>
            <person name="Gutierrez-Valencia J."/>
        </authorList>
    </citation>
    <scope>NUCLEOTIDE SEQUENCE</scope>
</reference>
<gene>
    <name evidence="5" type="ORF">LITE_LOCUS30626</name>
</gene>
<sequence>MGRSLLFGVLHRSNSLPSNYAAFASLAIAHPRNFTSNGASQDPSTFPTSISGALDQFHDGRKNLTPQLPPDETIIRNTDKVCKLLSKESNNPNNLERLLDEASIQELSPTLALEVLKRLSNAGVLALSFFRWAEKQKERYARAKRVKEAIDAFEKMGKYGFKMESSDFNRLLDTLCKSRQIKSYTILLEGWCQEKNLLRLNEVYMEMKDEGLDPDVVTYSILLNAYCKVGKYSEAINLFHDMESKNCNPNPHIFCTLINGLGSVKRLKEAIEFFERSKACGFAPEAPTYNAVIGAYCWSLKIDDAFRTVDEMRRSGVGPNSRTYDIILHHLVKNRRTEAAYSVFQRMRSEAGCEPTLSTYEIVVRMFCNEDKLDMAVEVWNQMKGRGILPGMHMFSKLITTFCQNGKVDDACKYFQEMLDVGIRPPAALFSNLKETLVENGHKVTASNLAEKMRKLRKTPLDASLLTPTTD</sequence>
<accession>A0AAV0MX10</accession>
<dbReference type="EMBL" id="CAMGYJ010000007">
    <property type="protein sequence ID" value="CAI0450756.1"/>
    <property type="molecule type" value="Genomic_DNA"/>
</dbReference>
<dbReference type="InterPro" id="IPR033443">
    <property type="entry name" value="PROP1-like_PPR_dom"/>
</dbReference>
<evidence type="ECO:0000313" key="5">
    <source>
        <dbReference type="EMBL" id="CAI0450756.1"/>
    </source>
</evidence>
<dbReference type="Gene3D" id="1.25.40.10">
    <property type="entry name" value="Tetratricopeptide repeat domain"/>
    <property type="match status" value="4"/>
</dbReference>
<proteinExistence type="inferred from homology"/>
<comment type="similarity">
    <text evidence="1">Belongs to the PPR family. P subfamily.</text>
</comment>
<comment type="caution">
    <text evidence="5">The sequence shown here is derived from an EMBL/GenBank/DDBJ whole genome shotgun (WGS) entry which is preliminary data.</text>
</comment>
<dbReference type="PROSITE" id="PS51375">
    <property type="entry name" value="PPR"/>
    <property type="match status" value="7"/>
</dbReference>
<protein>
    <recommendedName>
        <fullName evidence="4">PROP1-like PPR domain-containing protein</fullName>
    </recommendedName>
</protein>
<feature type="repeat" description="PPR" evidence="3">
    <location>
        <begin position="285"/>
        <end position="319"/>
    </location>
</feature>